<dbReference type="AlphaFoldDB" id="A0A165YAB9"/>
<keyword evidence="2" id="KW-1185">Reference proteome</keyword>
<evidence type="ECO:0000313" key="2">
    <source>
        <dbReference type="Proteomes" id="UP000076532"/>
    </source>
</evidence>
<organism evidence="1 2">
    <name type="scientific">Athelia psychrophila</name>
    <dbReference type="NCBI Taxonomy" id="1759441"/>
    <lineage>
        <taxon>Eukaryota</taxon>
        <taxon>Fungi</taxon>
        <taxon>Dikarya</taxon>
        <taxon>Basidiomycota</taxon>
        <taxon>Agaricomycotina</taxon>
        <taxon>Agaricomycetes</taxon>
        <taxon>Agaricomycetidae</taxon>
        <taxon>Atheliales</taxon>
        <taxon>Atheliaceae</taxon>
        <taxon>Athelia</taxon>
    </lineage>
</organism>
<proteinExistence type="predicted"/>
<reference evidence="1 2" key="1">
    <citation type="journal article" date="2016" name="Mol. Biol. Evol.">
        <title>Comparative Genomics of Early-Diverging Mushroom-Forming Fungi Provides Insights into the Origins of Lignocellulose Decay Capabilities.</title>
        <authorList>
            <person name="Nagy L.G."/>
            <person name="Riley R."/>
            <person name="Tritt A."/>
            <person name="Adam C."/>
            <person name="Daum C."/>
            <person name="Floudas D."/>
            <person name="Sun H."/>
            <person name="Yadav J.S."/>
            <person name="Pangilinan J."/>
            <person name="Larsson K.H."/>
            <person name="Matsuura K."/>
            <person name="Barry K."/>
            <person name="Labutti K."/>
            <person name="Kuo R."/>
            <person name="Ohm R.A."/>
            <person name="Bhattacharya S.S."/>
            <person name="Shirouzu T."/>
            <person name="Yoshinaga Y."/>
            <person name="Martin F.M."/>
            <person name="Grigoriev I.V."/>
            <person name="Hibbett D.S."/>
        </authorList>
    </citation>
    <scope>NUCLEOTIDE SEQUENCE [LARGE SCALE GENOMIC DNA]</scope>
    <source>
        <strain evidence="1 2">CBS 109695</strain>
    </source>
</reference>
<evidence type="ECO:0000313" key="1">
    <source>
        <dbReference type="EMBL" id="KZP09360.1"/>
    </source>
</evidence>
<gene>
    <name evidence="1" type="ORF">FIBSPDRAFT_873667</name>
</gene>
<protein>
    <submittedName>
        <fullName evidence="1">Uncharacterized protein</fullName>
    </submittedName>
</protein>
<dbReference type="Proteomes" id="UP000076532">
    <property type="component" value="Unassembled WGS sequence"/>
</dbReference>
<sequence>MHPAPTAAPPILPPLTLALPLLSRPPARAIPVINVRVHVLVNVNPLHLHSPLAFPVPFARPGGLVAIPVPAVLSAPAATAASPAVPAVPAALWIRI</sequence>
<dbReference type="EMBL" id="KV417702">
    <property type="protein sequence ID" value="KZP09360.1"/>
    <property type="molecule type" value="Genomic_DNA"/>
</dbReference>
<accession>A0A165YAB9</accession>
<name>A0A165YAB9_9AGAM</name>